<dbReference type="Proteomes" id="UP000485058">
    <property type="component" value="Unassembled WGS sequence"/>
</dbReference>
<protein>
    <submittedName>
        <fullName evidence="2">Uncharacterized protein</fullName>
    </submittedName>
</protein>
<evidence type="ECO:0000313" key="3">
    <source>
        <dbReference type="Proteomes" id="UP000485058"/>
    </source>
</evidence>
<evidence type="ECO:0000256" key="1">
    <source>
        <dbReference type="SAM" id="MobiDB-lite"/>
    </source>
</evidence>
<proteinExistence type="predicted"/>
<reference evidence="2 3" key="1">
    <citation type="submission" date="2020-02" db="EMBL/GenBank/DDBJ databases">
        <title>Draft genome sequence of Haematococcus lacustris strain NIES-144.</title>
        <authorList>
            <person name="Morimoto D."/>
            <person name="Nakagawa S."/>
            <person name="Yoshida T."/>
            <person name="Sawayama S."/>
        </authorList>
    </citation>
    <scope>NUCLEOTIDE SEQUENCE [LARGE SCALE GENOMIC DNA]</scope>
    <source>
        <strain evidence="2 3">NIES-144</strain>
    </source>
</reference>
<dbReference type="EMBL" id="BLLF01000266">
    <property type="protein sequence ID" value="GFH09820.1"/>
    <property type="molecule type" value="Genomic_DNA"/>
</dbReference>
<evidence type="ECO:0000313" key="2">
    <source>
        <dbReference type="EMBL" id="GFH09820.1"/>
    </source>
</evidence>
<comment type="caution">
    <text evidence="2">The sequence shown here is derived from an EMBL/GenBank/DDBJ whole genome shotgun (WGS) entry which is preliminary data.</text>
</comment>
<dbReference type="AlphaFoldDB" id="A0A699YI00"/>
<sequence length="170" mass="17592">MTLDEEVQAAADNRDLEGLLALLGARPDSSRPQGLQQLGRVLEGSGALKGQGLEGAGQLVTMLQQGYDLEEALKGQLAEAEQQVGAGASAGSRRAALFLATQLREELGQLMRSHRVLRRLLATAALQPGSSRAEGAAEPPPPTSHTPTGRLGAAGGVPFVLLGAPSLQAW</sequence>
<accession>A0A699YI00</accession>
<organism evidence="2 3">
    <name type="scientific">Haematococcus lacustris</name>
    <name type="common">Green alga</name>
    <name type="synonym">Haematococcus pluvialis</name>
    <dbReference type="NCBI Taxonomy" id="44745"/>
    <lineage>
        <taxon>Eukaryota</taxon>
        <taxon>Viridiplantae</taxon>
        <taxon>Chlorophyta</taxon>
        <taxon>core chlorophytes</taxon>
        <taxon>Chlorophyceae</taxon>
        <taxon>CS clade</taxon>
        <taxon>Chlamydomonadales</taxon>
        <taxon>Haematococcaceae</taxon>
        <taxon>Haematococcus</taxon>
    </lineage>
</organism>
<feature type="region of interest" description="Disordered" evidence="1">
    <location>
        <begin position="128"/>
        <end position="152"/>
    </location>
</feature>
<gene>
    <name evidence="2" type="ORF">HaLaN_05035</name>
</gene>
<keyword evidence="3" id="KW-1185">Reference proteome</keyword>
<name>A0A699YI00_HAELA</name>